<evidence type="ECO:0000256" key="8">
    <source>
        <dbReference type="ARBA" id="ARBA00023170"/>
    </source>
</evidence>
<evidence type="ECO:0000256" key="4">
    <source>
        <dbReference type="ARBA" id="ARBA00022729"/>
    </source>
</evidence>
<proteinExistence type="inferred from homology"/>
<name>A0AA47NP61_MERPO</name>
<reference evidence="14" key="1">
    <citation type="journal article" date="2023" name="Front. Mar. Sci.">
        <title>A new Merluccius polli reference genome to investigate the effects of global change in West African waters.</title>
        <authorList>
            <person name="Mateo J.L."/>
            <person name="Blanco-Fernandez C."/>
            <person name="Garcia-Vazquez E."/>
            <person name="Machado-Schiaffino G."/>
        </authorList>
    </citation>
    <scope>NUCLEOTIDE SEQUENCE</scope>
    <source>
        <strain evidence="14">C29</strain>
        <tissue evidence="14">Fin</tissue>
    </source>
</reference>
<dbReference type="InterPro" id="IPR013783">
    <property type="entry name" value="Ig-like_fold"/>
</dbReference>
<dbReference type="InterPro" id="IPR003961">
    <property type="entry name" value="FN3_dom"/>
</dbReference>
<keyword evidence="5" id="KW-0677">Repeat</keyword>
<dbReference type="EMBL" id="JAOPHQ010006542">
    <property type="protein sequence ID" value="KAK0131482.1"/>
    <property type="molecule type" value="Genomic_DNA"/>
</dbReference>
<dbReference type="PANTHER" id="PTHR48423">
    <property type="entry name" value="INTERLEUKIN-27 RECEPTOR SUBUNIT ALPHA"/>
    <property type="match status" value="1"/>
</dbReference>
<evidence type="ECO:0000256" key="12">
    <source>
        <dbReference type="SAM" id="Phobius"/>
    </source>
</evidence>
<dbReference type="SUPFAM" id="SSF49265">
    <property type="entry name" value="Fibronectin type III"/>
    <property type="match status" value="3"/>
</dbReference>
<evidence type="ECO:0000259" key="13">
    <source>
        <dbReference type="PROSITE" id="PS50853"/>
    </source>
</evidence>
<feature type="region of interest" description="Disordered" evidence="11">
    <location>
        <begin position="14"/>
        <end position="46"/>
    </location>
</feature>
<keyword evidence="6 12" id="KW-1133">Transmembrane helix</keyword>
<evidence type="ECO:0000256" key="7">
    <source>
        <dbReference type="ARBA" id="ARBA00023136"/>
    </source>
</evidence>
<evidence type="ECO:0000313" key="14">
    <source>
        <dbReference type="EMBL" id="KAK0131482.1"/>
    </source>
</evidence>
<evidence type="ECO:0000256" key="9">
    <source>
        <dbReference type="ARBA" id="ARBA00023180"/>
    </source>
</evidence>
<evidence type="ECO:0000256" key="5">
    <source>
        <dbReference type="ARBA" id="ARBA00022737"/>
    </source>
</evidence>
<accession>A0AA47NP61</accession>
<comment type="subcellular location">
    <subcellularLocation>
        <location evidence="1">Membrane</location>
        <topology evidence="1">Single-pass type I membrane protein</topology>
    </subcellularLocation>
</comment>
<gene>
    <name evidence="14" type="primary">CSF3R</name>
    <name evidence="14" type="ORF">N1851_033805</name>
</gene>
<keyword evidence="15" id="KW-1185">Reference proteome</keyword>
<feature type="region of interest" description="Disordered" evidence="11">
    <location>
        <begin position="1118"/>
        <end position="1148"/>
    </location>
</feature>
<evidence type="ECO:0000256" key="3">
    <source>
        <dbReference type="ARBA" id="ARBA00022692"/>
    </source>
</evidence>
<keyword evidence="3 12" id="KW-0812">Transmembrane</keyword>
<evidence type="ECO:0000256" key="1">
    <source>
        <dbReference type="ARBA" id="ARBA00004479"/>
    </source>
</evidence>
<keyword evidence="7 12" id="KW-0472">Membrane</keyword>
<protein>
    <submittedName>
        <fullName evidence="14">Granulocyte colony-stimulating factor receptor</fullName>
    </submittedName>
</protein>
<dbReference type="Pfam" id="PF06328">
    <property type="entry name" value="Lep_receptor_Ig"/>
    <property type="match status" value="1"/>
</dbReference>
<evidence type="ECO:0000256" key="10">
    <source>
        <dbReference type="ARBA" id="ARBA00023319"/>
    </source>
</evidence>
<organism evidence="14 15">
    <name type="scientific">Merluccius polli</name>
    <name type="common">Benguela hake</name>
    <name type="synonym">Merluccius cadenati</name>
    <dbReference type="NCBI Taxonomy" id="89951"/>
    <lineage>
        <taxon>Eukaryota</taxon>
        <taxon>Metazoa</taxon>
        <taxon>Chordata</taxon>
        <taxon>Craniata</taxon>
        <taxon>Vertebrata</taxon>
        <taxon>Euteleostomi</taxon>
        <taxon>Actinopterygii</taxon>
        <taxon>Neopterygii</taxon>
        <taxon>Teleostei</taxon>
        <taxon>Neoteleostei</taxon>
        <taxon>Acanthomorphata</taxon>
        <taxon>Zeiogadaria</taxon>
        <taxon>Gadariae</taxon>
        <taxon>Gadiformes</taxon>
        <taxon>Gadoidei</taxon>
        <taxon>Merlucciidae</taxon>
        <taxon>Merluccius</taxon>
    </lineage>
</organism>
<keyword evidence="4" id="KW-0732">Signal</keyword>
<feature type="transmembrane region" description="Helical" evidence="12">
    <location>
        <begin position="947"/>
        <end position="970"/>
    </location>
</feature>
<feature type="region of interest" description="Disordered" evidence="11">
    <location>
        <begin position="160"/>
        <end position="202"/>
    </location>
</feature>
<comment type="caution">
    <text evidence="14">The sequence shown here is derived from an EMBL/GenBank/DDBJ whole genome shotgun (WGS) entry which is preliminary data.</text>
</comment>
<dbReference type="InterPro" id="IPR010457">
    <property type="entry name" value="IgC2-like_lig-bd"/>
</dbReference>
<dbReference type="PANTHER" id="PTHR48423:SF1">
    <property type="entry name" value="INTERLEUKIN-27 RECEPTOR SUBUNIT ALPHA"/>
    <property type="match status" value="1"/>
</dbReference>
<keyword evidence="9" id="KW-0325">Glycoprotein</keyword>
<dbReference type="CDD" id="cd00063">
    <property type="entry name" value="FN3"/>
    <property type="match status" value="2"/>
</dbReference>
<dbReference type="SUPFAM" id="SSF48726">
    <property type="entry name" value="Immunoglobulin"/>
    <property type="match status" value="1"/>
</dbReference>
<dbReference type="InterPro" id="IPR036179">
    <property type="entry name" value="Ig-like_dom_sf"/>
</dbReference>
<evidence type="ECO:0000256" key="2">
    <source>
        <dbReference type="ARBA" id="ARBA00008921"/>
    </source>
</evidence>
<dbReference type="Proteomes" id="UP001174136">
    <property type="component" value="Unassembled WGS sequence"/>
</dbReference>
<dbReference type="Gene3D" id="2.60.40.10">
    <property type="entry name" value="Immunoglobulins"/>
    <property type="match status" value="5"/>
</dbReference>
<keyword evidence="10" id="KW-0393">Immunoglobulin domain</keyword>
<dbReference type="GO" id="GO:0005886">
    <property type="term" value="C:plasma membrane"/>
    <property type="evidence" value="ECO:0007669"/>
    <property type="project" value="UniProtKB-ARBA"/>
</dbReference>
<feature type="domain" description="Fibronectin type-III" evidence="13">
    <location>
        <begin position="455"/>
        <end position="553"/>
    </location>
</feature>
<comment type="similarity">
    <text evidence="2">Belongs to the type I cytokine receptor family. Type 2 subfamily.</text>
</comment>
<dbReference type="PROSITE" id="PS50853">
    <property type="entry name" value="FN3"/>
    <property type="match status" value="2"/>
</dbReference>
<evidence type="ECO:0000313" key="15">
    <source>
        <dbReference type="Proteomes" id="UP001174136"/>
    </source>
</evidence>
<evidence type="ECO:0000256" key="6">
    <source>
        <dbReference type="ARBA" id="ARBA00022989"/>
    </source>
</evidence>
<feature type="region of interest" description="Disordered" evidence="11">
    <location>
        <begin position="63"/>
        <end position="91"/>
    </location>
</feature>
<keyword evidence="8 14" id="KW-0675">Receptor</keyword>
<dbReference type="SMART" id="SM00060">
    <property type="entry name" value="FN3"/>
    <property type="match status" value="3"/>
</dbReference>
<evidence type="ECO:0000256" key="11">
    <source>
        <dbReference type="SAM" id="MobiDB-lite"/>
    </source>
</evidence>
<sequence length="1148" mass="126023">MHLDLGAQMRSLRIRARQCQASRERTTSSSEEQEEENGELRYSTVREGGDAMLKTFDFERFPLPSLPTSAGPSDPSGGLVSSGGSGPQQVTLDPAAAGGIYCAKTARARAAALGLDYPGIHGAPGLDDTGQYGVHDHPPGSYLHDNHRYQPGIEAGQYDPDGDAMHLGPPAYGHLPHHHHHHHPPPPRTTKSEYTPPASSLTYDPVWNHGGDVEQFEYVTPDPQGSSTDGLEENGVKVARGLVRSSPKGVTATLERLTPLAVTHMWVGTPGAAASPPGPTGTNGGGVLPDIWTHTLPLCLVFITVCPVVHSADRGGPQQAGSLRLHDKKYKVNTDLQSLEELEGELIQCGEVQTSSQLVVMGSEVTASCMVRPDCPWLAGRVTNIELYLGSRLLARSSHPVTDGNTSITGSNIRNVTAVVANFNQSYAFVTCCVQTSQCQLVGGVKVQAGFPPVAPGRVGCQTNLTTPSTMTCSWDPGHQDPLLPTQYTLYTRLSEPVEERSYPVPVGVQRVVLPRGDFVLYGEMKVWVRVSNALGEVTSDPITVEPLRSAKFEPPLVEWVQAVAGHYGCLRVKWILSARQRFISRSKMTLEVRVRPPDTTAWTRATCRAKLDVCNLLHGTQYQVQIRACYQGSPWSGWSVPQTGITLEKAPVGRLDYWMKVPEEKIGKLPAYRNVRLFWKLSSQFRSNGRLLSYVVSLAPGRDRVCSTAASSCDLHLPREVKKVYLSALNSAGGSFPTEVPLIPLRARSAISNLTVVASNNDSLLVQWKKYTTTGLGRTGSRLTDYVVEWQPLLKTNSSRLLFELVNESQSRYFEPYQPYEVSVYPRFKDAIGHPKTAMAYSRQKAPSSVPDLKVRSMWLPYVEFTWEELPLEKRNGIVSSYQLFYWDDPKHIKVVTCDVANRKVLLKDLSEVTSYSVLLMVSTNGGNCNGSVITFRTAAADASDVGVMVALSFIGLSLVAFIAFTTCVKCQKRVKVRLCPMIPDPAHSSIKSWTLDTLQELWWGWDDDEPPVMHLSHLSLMDLSQKVIQRWSSPEDTSDLGDSLCSSPLTPTFPETPCGSVSYATVICTCPYTGQLANQLPAYQRSESTQPLLDPRNYQNMSPDDVITREPFFFERSDSSGEGAGSEDGWEQFPMLRALAQGNASE</sequence>
<dbReference type="InterPro" id="IPR052672">
    <property type="entry name" value="Type1_Cytokine_Rcpt_Type2"/>
</dbReference>
<feature type="domain" description="Fibronectin type-III" evidence="13">
    <location>
        <begin position="751"/>
        <end position="850"/>
    </location>
</feature>
<dbReference type="InterPro" id="IPR036116">
    <property type="entry name" value="FN3_sf"/>
</dbReference>
<dbReference type="AlphaFoldDB" id="A0AA47NP61"/>
<feature type="compositionally biased region" description="Basic residues" evidence="11">
    <location>
        <begin position="175"/>
        <end position="185"/>
    </location>
</feature>